<evidence type="ECO:0000313" key="1">
    <source>
        <dbReference type="EMBL" id="KKK13602.1"/>
    </source>
</evidence>
<dbReference type="AlphaFoldDB" id="A0A0F8WQS9"/>
<proteinExistence type="predicted"/>
<evidence type="ECO:0000313" key="2">
    <source>
        <dbReference type="Proteomes" id="UP000034947"/>
    </source>
</evidence>
<reference evidence="1 2" key="1">
    <citation type="submission" date="2015-02" db="EMBL/GenBank/DDBJ databases">
        <title>Draft Genome Sequences of Two Closely-Related Aflatoxigenic Aspergillus Species Obtained from the Cote d'Ivoire.</title>
        <authorList>
            <person name="Moore G.G."/>
            <person name="Beltz S.B."/>
            <person name="Mack B.M."/>
        </authorList>
    </citation>
    <scope>NUCLEOTIDE SEQUENCE [LARGE SCALE GENOMIC DNA]</scope>
    <source>
        <strain evidence="1 2">SRRC1432</strain>
    </source>
</reference>
<dbReference type="GO" id="GO:0006044">
    <property type="term" value="P:N-acetylglucosamine metabolic process"/>
    <property type="evidence" value="ECO:0007669"/>
    <property type="project" value="TreeGrafter"/>
</dbReference>
<name>A0A0F8WQS9_9EURO</name>
<dbReference type="InterPro" id="IPR022036">
    <property type="entry name" value="DUF3605"/>
</dbReference>
<keyword evidence="2" id="KW-1185">Reference proteome</keyword>
<evidence type="ECO:0008006" key="3">
    <source>
        <dbReference type="Google" id="ProtNLM"/>
    </source>
</evidence>
<dbReference type="EMBL" id="JYKN01003201">
    <property type="protein sequence ID" value="KKK13602.1"/>
    <property type="molecule type" value="Genomic_DNA"/>
</dbReference>
<comment type="caution">
    <text evidence="1">The sequence shown here is derived from an EMBL/GenBank/DDBJ whole genome shotgun (WGS) entry which is preliminary data.</text>
</comment>
<protein>
    <recommendedName>
        <fullName evidence="3">N-acetylglucosamine-induced protein 1</fullName>
    </recommendedName>
</protein>
<sequence>MIPEDPAFYLTETDRQVLAQTDEEFIYHDWKELQAIIARNELGILKRKPSDLLRYLQWTKEIKSEYGSIINYICQRRLGWNLPETTTTTTTTTTNGASGPMSLAFKNPIPFADPADYKTLRNDWPYGLAPGISHLVVWSRTPIAVKDHTGEITEESRVLIEAFVQRTFVARLAKETDAFPNPNSHVLWFKNFTALQSVRGLEHVHVLLREVPDHLLREWTGE</sequence>
<dbReference type="VEuPathDB" id="FungiDB:P175DRAFT_0503189"/>
<gene>
    <name evidence="1" type="ORF">AOCH_005074</name>
</gene>
<dbReference type="PANTHER" id="PTHR35020">
    <property type="entry name" value="N-ACETYLGLUCOSAMINE-INDUCED PROTEIN 1"/>
    <property type="match status" value="1"/>
</dbReference>
<dbReference type="OrthoDB" id="498286at2759"/>
<organism evidence="1 2">
    <name type="scientific">Aspergillus ochraceoroseus</name>
    <dbReference type="NCBI Taxonomy" id="138278"/>
    <lineage>
        <taxon>Eukaryota</taxon>
        <taxon>Fungi</taxon>
        <taxon>Dikarya</taxon>
        <taxon>Ascomycota</taxon>
        <taxon>Pezizomycotina</taxon>
        <taxon>Eurotiomycetes</taxon>
        <taxon>Eurotiomycetidae</taxon>
        <taxon>Eurotiales</taxon>
        <taxon>Aspergillaceae</taxon>
        <taxon>Aspergillus</taxon>
        <taxon>Aspergillus subgen. Nidulantes</taxon>
    </lineage>
</organism>
<dbReference type="GO" id="GO:0005737">
    <property type="term" value="C:cytoplasm"/>
    <property type="evidence" value="ECO:0007669"/>
    <property type="project" value="TreeGrafter"/>
</dbReference>
<dbReference type="Pfam" id="PF12239">
    <property type="entry name" value="DUF3605"/>
    <property type="match status" value="1"/>
</dbReference>
<dbReference type="PANTHER" id="PTHR35020:SF2">
    <property type="entry name" value="N-ACETYLGLUCOSAMINE-INDUCED PROTEIN 1"/>
    <property type="match status" value="1"/>
</dbReference>
<accession>A0A0F8WQS9</accession>
<dbReference type="Proteomes" id="UP000034947">
    <property type="component" value="Unassembled WGS sequence"/>
</dbReference>